<dbReference type="RefSeq" id="WP_004357650.1">
    <property type="nucleotide sequence ID" value="NZ_AP026886.1"/>
</dbReference>
<dbReference type="SUPFAM" id="SSF53474">
    <property type="entry name" value="alpha/beta-Hydrolases"/>
    <property type="match status" value="1"/>
</dbReference>
<dbReference type="GeneID" id="84634197"/>
<feature type="domain" description="Serine aminopeptidase S33" evidence="1">
    <location>
        <begin position="42"/>
        <end position="135"/>
    </location>
</feature>
<dbReference type="Pfam" id="PF02566">
    <property type="entry name" value="OsmC"/>
    <property type="match status" value="1"/>
</dbReference>
<dbReference type="InterPro" id="IPR036102">
    <property type="entry name" value="OsmC/Ohrsf"/>
</dbReference>
<organism evidence="2 3">
    <name type="scientific">Enterobacter asburiae</name>
    <dbReference type="NCBI Taxonomy" id="61645"/>
    <lineage>
        <taxon>Bacteria</taxon>
        <taxon>Pseudomonadati</taxon>
        <taxon>Pseudomonadota</taxon>
        <taxon>Gammaproteobacteria</taxon>
        <taxon>Enterobacterales</taxon>
        <taxon>Enterobacteriaceae</taxon>
        <taxon>Enterobacter</taxon>
        <taxon>Enterobacter cloacae complex</taxon>
    </lineage>
</organism>
<dbReference type="InterPro" id="IPR022742">
    <property type="entry name" value="Hydrolase_4"/>
</dbReference>
<dbReference type="SUPFAM" id="SSF82784">
    <property type="entry name" value="OsmC-like"/>
    <property type="match status" value="1"/>
</dbReference>
<dbReference type="InterPro" id="IPR029058">
    <property type="entry name" value="AB_hydrolase_fold"/>
</dbReference>
<dbReference type="Gene3D" id="3.30.300.20">
    <property type="match status" value="1"/>
</dbReference>
<proteinExistence type="predicted"/>
<dbReference type="EMBL" id="JABXRP010000004">
    <property type="protein sequence ID" value="MBA8079811.1"/>
    <property type="molecule type" value="Genomic_DNA"/>
</dbReference>
<dbReference type="Gene3D" id="3.40.50.1820">
    <property type="entry name" value="alpha/beta hydrolase"/>
    <property type="match status" value="1"/>
</dbReference>
<evidence type="ECO:0000313" key="2">
    <source>
        <dbReference type="EMBL" id="MBA8079811.1"/>
    </source>
</evidence>
<protein>
    <submittedName>
        <fullName evidence="2">OsmC family protein</fullName>
    </submittedName>
</protein>
<accession>A0A1T1FTJ7</accession>
<gene>
    <name evidence="2" type="ORF">HV056_25435</name>
</gene>
<dbReference type="Pfam" id="PF12146">
    <property type="entry name" value="Hydrolase_4"/>
    <property type="match status" value="1"/>
</dbReference>
<reference evidence="2 3" key="1">
    <citation type="submission" date="2020-06" db="EMBL/GenBank/DDBJ databases">
        <title>REHAB project genomes.</title>
        <authorList>
            <person name="Shaw L.P."/>
        </authorList>
    </citation>
    <scope>NUCLEOTIDE SEQUENCE [LARGE SCALE GENOMIC DNA]</scope>
    <source>
        <strain evidence="2 3">RHBSTW-00074</strain>
    </source>
</reference>
<sequence length="410" mass="42864">MDMAGRSFTFVSGAGSPLSGHLEPPEGTPRGWAIFAHCFTCGKDSRAAVHISRALSRAGIGVLRFDFAGTGIGGGTGEPVNFASDVEDLRAAANAMAAAGMSPSLLVGHSLGGTAAIVAAADMPDIAAVATIGAPADLQHILRLFGPNDLDTIASEGEASVEIAGRPFLIRRGFLEAVEGIDVEKAIASLRRPVLVMHSPLDQVVGIDHASRIFVASRHPKSFISLDNADHLLTDVADANYAAAMVAVWASRFLPPLSADLPQVEVAEGVVSTETLAGTFQLKVRSGEHTLFADEPASVGGLGTGLSPYELVSAGLAACTVMTMRLYANRKGFPLERASTTVQHEKVPDMMPPDRFTRTIVLDGPLSDDQRARILAIADRCPVDLSLIRGSDVQTELLSASQAADPARLA</sequence>
<dbReference type="Proteomes" id="UP000533461">
    <property type="component" value="Unassembled WGS sequence"/>
</dbReference>
<dbReference type="AlphaFoldDB" id="A0A1T1FTJ7"/>
<dbReference type="PANTHER" id="PTHR39624">
    <property type="entry name" value="PROTEIN INVOLVED IN RIMO-MEDIATED BETA-METHYLTHIOLATION OF RIBOSOMAL PROTEIN S12 YCAO"/>
    <property type="match status" value="1"/>
</dbReference>
<evidence type="ECO:0000259" key="1">
    <source>
        <dbReference type="Pfam" id="PF12146"/>
    </source>
</evidence>
<comment type="caution">
    <text evidence="2">The sequence shown here is derived from an EMBL/GenBank/DDBJ whole genome shotgun (WGS) entry which is preliminary data.</text>
</comment>
<dbReference type="InterPro" id="IPR015946">
    <property type="entry name" value="KH_dom-like_a/b"/>
</dbReference>
<evidence type="ECO:0000313" key="3">
    <source>
        <dbReference type="Proteomes" id="UP000533461"/>
    </source>
</evidence>
<name>A0A1T1FTJ7_ENTAS</name>
<dbReference type="InterPro" id="IPR003718">
    <property type="entry name" value="OsmC/Ohr_fam"/>
</dbReference>
<dbReference type="PANTHER" id="PTHR39624:SF2">
    <property type="entry name" value="OSMC-LIKE PROTEIN"/>
    <property type="match status" value="1"/>
</dbReference>